<evidence type="ECO:0000256" key="2">
    <source>
        <dbReference type="PROSITE-ProRule" id="PRU00708"/>
    </source>
</evidence>
<sequence>MEEMRRLHNKDQNLLQSLHNVGTSPETYRLLLERCTAENSLENGRTVHAHIIKKQFESDAAIGTSLVNMYIKCRSLDDACASFIALNLKKVVLWNAILAALTQDGRLEEAIHFFWEIERRELSPNEVTYLNTFKACALLRSIGQGFQVHRHIIVCGLELTDFTANTMIDMYAKSGSLQDAYVVFRTMNVHTLASWNVMISGFSQHRYFGEVLRFFRQMLSEGFQPDDYTLVVILRACIDTEALQFGQSLHDFLIRSSTLTGVYVTNALMAMYAKCKCIEDANTVFRLASERDLVTWNTMIGGHLENGQNTKSLELFQCMRTQGVKPDRATFIGVLKACIALDSLDMGKMVHACFIEDEDSQCILLMSTLVDMYTKCGSTEDARRIFNKMRTRNAILWNIMLAGYSHSVEEAVKLFEQMEGDSLKPDEVTFLNLLKGCQTEEHLEFCQLIHNCCIEYGHETDLYIGSCLVDVYCTCGRLIEAWRVFEVMPERNVVSWNAIVTGCAERGDGEDVLELYEQMQVEGLHAEDITYVSVFNACAETTNFKQGRIIHSLILFSGREQNLFVDNALVDMYGKCGVLCEAFKVFRNMPVKDIVSWNALISCYAQHGYGTQTLGLAQDMIREGISFNEVTLLGILTACSYAGFIEEAQTYFNTMYRSHGVIPTSEHYACMVDVYGRAGLLDEAAQFIKQLPIEPTSVIWMALLAASRTCGSTILALHAAAQVSLTDPQNSAAFLMLSSLRRCKQWDAAITCE</sequence>
<evidence type="ECO:0008006" key="5">
    <source>
        <dbReference type="Google" id="ProtNLM"/>
    </source>
</evidence>
<keyword evidence="4" id="KW-1185">Reference proteome</keyword>
<dbReference type="PANTHER" id="PTHR24015">
    <property type="entry name" value="OS07G0578800 PROTEIN-RELATED"/>
    <property type="match status" value="1"/>
</dbReference>
<feature type="repeat" description="PPR" evidence="2">
    <location>
        <begin position="90"/>
        <end position="124"/>
    </location>
</feature>
<dbReference type="OMA" id="QTFARMK"/>
<feature type="repeat" description="PPR" evidence="2">
    <location>
        <begin position="492"/>
        <end position="526"/>
    </location>
</feature>
<dbReference type="EMBL" id="CM035417">
    <property type="protein sequence ID" value="KAH7422646.1"/>
    <property type="molecule type" value="Genomic_DNA"/>
</dbReference>
<protein>
    <recommendedName>
        <fullName evidence="5">Pentatricopeptide repeat-containing protein</fullName>
    </recommendedName>
</protein>
<reference evidence="3" key="1">
    <citation type="submission" date="2021-08" db="EMBL/GenBank/DDBJ databases">
        <title>WGS assembly of Ceratopteris richardii.</title>
        <authorList>
            <person name="Marchant D.B."/>
            <person name="Chen G."/>
            <person name="Jenkins J."/>
            <person name="Shu S."/>
            <person name="Leebens-Mack J."/>
            <person name="Grimwood J."/>
            <person name="Schmutz J."/>
            <person name="Soltis P."/>
            <person name="Soltis D."/>
            <person name="Chen Z.-H."/>
        </authorList>
    </citation>
    <scope>NUCLEOTIDE SEQUENCE</scope>
    <source>
        <strain evidence="3">Whitten #5841</strain>
        <tissue evidence="3">Leaf</tissue>
    </source>
</reference>
<evidence type="ECO:0000313" key="3">
    <source>
        <dbReference type="EMBL" id="KAH7422646.1"/>
    </source>
</evidence>
<accession>A0A8T2TLN9</accession>
<dbReference type="GO" id="GO:0048731">
    <property type="term" value="P:system development"/>
    <property type="evidence" value="ECO:0007669"/>
    <property type="project" value="UniProtKB-ARBA"/>
</dbReference>
<dbReference type="FunFam" id="1.25.40.10:FF:000344">
    <property type="entry name" value="Pentatricopeptide repeat-containing protein"/>
    <property type="match status" value="2"/>
</dbReference>
<feature type="repeat" description="PPR" evidence="2">
    <location>
        <begin position="593"/>
        <end position="627"/>
    </location>
</feature>
<dbReference type="AlphaFoldDB" id="A0A8T2TLN9"/>
<dbReference type="GO" id="GO:0009451">
    <property type="term" value="P:RNA modification"/>
    <property type="evidence" value="ECO:0007669"/>
    <property type="project" value="InterPro"/>
</dbReference>
<dbReference type="PANTHER" id="PTHR24015:SF548">
    <property type="entry name" value="OS08G0340900 PROTEIN"/>
    <property type="match status" value="1"/>
</dbReference>
<feature type="repeat" description="PPR" evidence="2">
    <location>
        <begin position="292"/>
        <end position="326"/>
    </location>
</feature>
<dbReference type="NCBIfam" id="TIGR00756">
    <property type="entry name" value="PPR"/>
    <property type="match status" value="6"/>
</dbReference>
<keyword evidence="1" id="KW-0677">Repeat</keyword>
<dbReference type="PROSITE" id="PS51375">
    <property type="entry name" value="PPR"/>
    <property type="match status" value="5"/>
</dbReference>
<dbReference type="FunFam" id="1.25.40.10:FF:000073">
    <property type="entry name" value="Pentatricopeptide repeat-containing protein chloroplastic"/>
    <property type="match status" value="1"/>
</dbReference>
<dbReference type="Proteomes" id="UP000825935">
    <property type="component" value="Chromosome 12"/>
</dbReference>
<dbReference type="FunFam" id="1.25.40.10:FF:000158">
    <property type="entry name" value="pentatricopeptide repeat-containing protein At2g33680"/>
    <property type="match status" value="1"/>
</dbReference>
<comment type="caution">
    <text evidence="3">The sequence shown here is derived from an EMBL/GenBank/DDBJ whole genome shotgun (WGS) entry which is preliminary data.</text>
</comment>
<dbReference type="GO" id="GO:0003723">
    <property type="term" value="F:RNA binding"/>
    <property type="evidence" value="ECO:0007669"/>
    <property type="project" value="InterPro"/>
</dbReference>
<proteinExistence type="predicted"/>
<dbReference type="InterPro" id="IPR046960">
    <property type="entry name" value="PPR_At4g14850-like_plant"/>
</dbReference>
<feature type="repeat" description="PPR" evidence="2">
    <location>
        <begin position="191"/>
        <end position="225"/>
    </location>
</feature>
<dbReference type="InterPro" id="IPR011990">
    <property type="entry name" value="TPR-like_helical_dom_sf"/>
</dbReference>
<dbReference type="Pfam" id="PF01535">
    <property type="entry name" value="PPR"/>
    <property type="match status" value="4"/>
</dbReference>
<evidence type="ECO:0000313" key="4">
    <source>
        <dbReference type="Proteomes" id="UP000825935"/>
    </source>
</evidence>
<dbReference type="Gene3D" id="1.25.40.10">
    <property type="entry name" value="Tetratricopeptide repeat domain"/>
    <property type="match status" value="6"/>
</dbReference>
<dbReference type="Pfam" id="PF13041">
    <property type="entry name" value="PPR_2"/>
    <property type="match status" value="5"/>
</dbReference>
<gene>
    <name evidence="3" type="ORF">KP509_12G018600</name>
</gene>
<name>A0A8T2TLN9_CERRI</name>
<dbReference type="OrthoDB" id="1882346at2759"/>
<dbReference type="InterPro" id="IPR002885">
    <property type="entry name" value="PPR_rpt"/>
</dbReference>
<evidence type="ECO:0000256" key="1">
    <source>
        <dbReference type="ARBA" id="ARBA00022737"/>
    </source>
</evidence>
<organism evidence="3 4">
    <name type="scientific">Ceratopteris richardii</name>
    <name type="common">Triangle waterfern</name>
    <dbReference type="NCBI Taxonomy" id="49495"/>
    <lineage>
        <taxon>Eukaryota</taxon>
        <taxon>Viridiplantae</taxon>
        <taxon>Streptophyta</taxon>
        <taxon>Embryophyta</taxon>
        <taxon>Tracheophyta</taxon>
        <taxon>Polypodiopsida</taxon>
        <taxon>Polypodiidae</taxon>
        <taxon>Polypodiales</taxon>
        <taxon>Pteridineae</taxon>
        <taxon>Pteridaceae</taxon>
        <taxon>Parkerioideae</taxon>
        <taxon>Ceratopteris</taxon>
    </lineage>
</organism>